<protein>
    <submittedName>
        <fullName evidence="4">Exonuclease RNase T and DNA polymerase III</fullName>
    </submittedName>
</protein>
<dbReference type="InterPro" id="IPR036397">
    <property type="entry name" value="RNaseH_sf"/>
</dbReference>
<evidence type="ECO:0000313" key="4">
    <source>
        <dbReference type="EMBL" id="SOB59416.1"/>
    </source>
</evidence>
<organism evidence="4 5">
    <name type="scientific">Pseudodesulfovibrio profundus</name>
    <dbReference type="NCBI Taxonomy" id="57320"/>
    <lineage>
        <taxon>Bacteria</taxon>
        <taxon>Pseudomonadati</taxon>
        <taxon>Thermodesulfobacteriota</taxon>
        <taxon>Desulfovibrionia</taxon>
        <taxon>Desulfovibrionales</taxon>
        <taxon>Desulfovibrionaceae</taxon>
    </lineage>
</organism>
<feature type="domain" description="Exonuclease" evidence="3">
    <location>
        <begin position="9"/>
        <end position="173"/>
    </location>
</feature>
<sequence>MAHTIDNTRFVAIDFETADPKRDSACAVGIVVVDKGEIVEREYRLIRPPRKKFNPYCVRVHGIYWEDVCDEPSFGEIWPEIEHLFEGADFLVAHNAAFDKSVLNTCCREAGCVTPAQPFLCTVQLSRKTWELACNKLNAVCDYLGIALNHHHAGSDAEACALIAVNGLRENPAFLRKIL</sequence>
<dbReference type="AlphaFoldDB" id="A0A2C8F9G2"/>
<keyword evidence="5" id="KW-1185">Reference proteome</keyword>
<evidence type="ECO:0000256" key="1">
    <source>
        <dbReference type="ARBA" id="ARBA00025483"/>
    </source>
</evidence>
<dbReference type="KEGG" id="pprf:DPRO_2508"/>
<evidence type="ECO:0000313" key="5">
    <source>
        <dbReference type="Proteomes" id="UP000219215"/>
    </source>
</evidence>
<dbReference type="SMART" id="SM00479">
    <property type="entry name" value="EXOIII"/>
    <property type="match status" value="1"/>
</dbReference>
<keyword evidence="4" id="KW-0540">Nuclease</keyword>
<dbReference type="Proteomes" id="UP000219215">
    <property type="component" value="Chromosome DPRO"/>
</dbReference>
<dbReference type="PANTHER" id="PTHR30231">
    <property type="entry name" value="DNA POLYMERASE III SUBUNIT EPSILON"/>
    <property type="match status" value="1"/>
</dbReference>
<proteinExistence type="predicted"/>
<dbReference type="Pfam" id="PF00929">
    <property type="entry name" value="RNase_T"/>
    <property type="match status" value="1"/>
</dbReference>
<dbReference type="Gene3D" id="3.30.420.10">
    <property type="entry name" value="Ribonuclease H-like superfamily/Ribonuclease H"/>
    <property type="match status" value="1"/>
</dbReference>
<keyword evidence="4" id="KW-0378">Hydrolase</keyword>
<evidence type="ECO:0000256" key="2">
    <source>
        <dbReference type="ARBA" id="ARBA00026073"/>
    </source>
</evidence>
<dbReference type="InterPro" id="IPR013520">
    <property type="entry name" value="Ribonucl_H"/>
</dbReference>
<dbReference type="GO" id="GO:0008408">
    <property type="term" value="F:3'-5' exonuclease activity"/>
    <property type="evidence" value="ECO:0007669"/>
    <property type="project" value="TreeGrafter"/>
</dbReference>
<comment type="subunit">
    <text evidence="2">DNA polymerase III contains a core (composed of alpha, epsilon and theta chains) that associates with a tau subunit. This core dimerizes to form the POLIII' complex. PolIII' associates with the gamma complex (composed of gamma, delta, delta', psi and chi chains) and with the beta chain to form the complete DNA polymerase III complex.</text>
</comment>
<accession>A0A2C8F9G2</accession>
<dbReference type="RefSeq" id="WP_097012286.1">
    <property type="nucleotide sequence ID" value="NZ_LT907975.1"/>
</dbReference>
<evidence type="ECO:0000259" key="3">
    <source>
        <dbReference type="SMART" id="SM00479"/>
    </source>
</evidence>
<dbReference type="GO" id="GO:0005829">
    <property type="term" value="C:cytosol"/>
    <property type="evidence" value="ECO:0007669"/>
    <property type="project" value="TreeGrafter"/>
</dbReference>
<dbReference type="SUPFAM" id="SSF53098">
    <property type="entry name" value="Ribonuclease H-like"/>
    <property type="match status" value="1"/>
</dbReference>
<comment type="function">
    <text evidence="1">DNA polymerase III is a complex, multichain enzyme responsible for most of the replicative synthesis in bacteria. The epsilon subunit contain the editing function and is a proofreading 3'-5' exonuclease.</text>
</comment>
<dbReference type="GO" id="GO:0006259">
    <property type="term" value="P:DNA metabolic process"/>
    <property type="evidence" value="ECO:0007669"/>
    <property type="project" value="UniProtKB-ARBA"/>
</dbReference>
<dbReference type="InterPro" id="IPR012337">
    <property type="entry name" value="RNaseH-like_sf"/>
</dbReference>
<gene>
    <name evidence="4" type="ORF">DPRO_2508</name>
</gene>
<keyword evidence="4" id="KW-0269">Exonuclease</keyword>
<dbReference type="GO" id="GO:0003676">
    <property type="term" value="F:nucleic acid binding"/>
    <property type="evidence" value="ECO:0007669"/>
    <property type="project" value="InterPro"/>
</dbReference>
<dbReference type="FunFam" id="3.30.420.10:FF:000045">
    <property type="entry name" value="3'-5' exonuclease DinG"/>
    <property type="match status" value="1"/>
</dbReference>
<dbReference type="EMBL" id="LT907975">
    <property type="protein sequence ID" value="SOB59416.1"/>
    <property type="molecule type" value="Genomic_DNA"/>
</dbReference>
<dbReference type="CDD" id="cd06130">
    <property type="entry name" value="DNA_pol_III_epsilon_like"/>
    <property type="match status" value="1"/>
</dbReference>
<name>A0A2C8F9G2_9BACT</name>
<reference evidence="5" key="1">
    <citation type="submission" date="2017-09" db="EMBL/GenBank/DDBJ databases">
        <authorList>
            <person name="Regsiter A."/>
            <person name="William W."/>
        </authorList>
    </citation>
    <scope>NUCLEOTIDE SEQUENCE [LARGE SCALE GENOMIC DNA]</scope>
    <source>
        <strain evidence="5">500-1</strain>
    </source>
</reference>
<dbReference type="OrthoDB" id="9804290at2"/>
<dbReference type="PANTHER" id="PTHR30231:SF42">
    <property type="entry name" value="EXONUCLEASE"/>
    <property type="match status" value="1"/>
</dbReference>